<keyword evidence="2" id="KW-0472">Membrane</keyword>
<keyword evidence="2" id="KW-0812">Transmembrane</keyword>
<dbReference type="Pfam" id="PF13517">
    <property type="entry name" value="FG-GAP_3"/>
    <property type="match status" value="2"/>
</dbReference>
<dbReference type="EMBL" id="CAJNOM010006215">
    <property type="protein sequence ID" value="CAF1668867.1"/>
    <property type="molecule type" value="Genomic_DNA"/>
</dbReference>
<reference evidence="4" key="1">
    <citation type="submission" date="2021-02" db="EMBL/GenBank/DDBJ databases">
        <authorList>
            <person name="Nowell W R."/>
        </authorList>
    </citation>
    <scope>NUCLEOTIDE SEQUENCE</scope>
</reference>
<dbReference type="AlphaFoldDB" id="A0A816G3J9"/>
<dbReference type="PANTHER" id="PTHR46580:SF4">
    <property type="entry name" value="ATP_GTP-BINDING PROTEIN"/>
    <property type="match status" value="1"/>
</dbReference>
<dbReference type="EMBL" id="CAJNOI010005804">
    <property type="protein sequence ID" value="CAF1570793.1"/>
    <property type="molecule type" value="Genomic_DNA"/>
</dbReference>
<evidence type="ECO:0000313" key="3">
    <source>
        <dbReference type="EMBL" id="CAF1570793.1"/>
    </source>
</evidence>
<accession>A0A816G3J9</accession>
<evidence type="ECO:0000256" key="2">
    <source>
        <dbReference type="SAM" id="Phobius"/>
    </source>
</evidence>
<dbReference type="Proteomes" id="UP000663832">
    <property type="component" value="Unassembled WGS sequence"/>
</dbReference>
<comment type="caution">
    <text evidence="4">The sequence shown here is derived from an EMBL/GenBank/DDBJ whole genome shotgun (WGS) entry which is preliminary data.</text>
</comment>
<dbReference type="Gene3D" id="2.130.10.130">
    <property type="entry name" value="Integrin alpha, N-terminal"/>
    <property type="match status" value="1"/>
</dbReference>
<dbReference type="Proteomes" id="UP000663877">
    <property type="component" value="Unassembled WGS sequence"/>
</dbReference>
<dbReference type="PANTHER" id="PTHR46580">
    <property type="entry name" value="SENSOR KINASE-RELATED"/>
    <property type="match status" value="1"/>
</dbReference>
<proteinExistence type="predicted"/>
<dbReference type="InterPro" id="IPR013517">
    <property type="entry name" value="FG-GAP"/>
</dbReference>
<dbReference type="OrthoDB" id="10039845at2759"/>
<keyword evidence="5" id="KW-1185">Reference proteome</keyword>
<keyword evidence="2" id="KW-1133">Transmembrane helix</keyword>
<feature type="transmembrane region" description="Helical" evidence="2">
    <location>
        <begin position="68"/>
        <end position="91"/>
    </location>
</feature>
<keyword evidence="1" id="KW-0732">Signal</keyword>
<organism evidence="4 5">
    <name type="scientific">Adineta steineri</name>
    <dbReference type="NCBI Taxonomy" id="433720"/>
    <lineage>
        <taxon>Eukaryota</taxon>
        <taxon>Metazoa</taxon>
        <taxon>Spiralia</taxon>
        <taxon>Gnathifera</taxon>
        <taxon>Rotifera</taxon>
        <taxon>Eurotatoria</taxon>
        <taxon>Bdelloidea</taxon>
        <taxon>Adinetida</taxon>
        <taxon>Adinetidae</taxon>
        <taxon>Adineta</taxon>
    </lineage>
</organism>
<feature type="non-terminal residue" evidence="4">
    <location>
        <position position="290"/>
    </location>
</feature>
<evidence type="ECO:0000313" key="4">
    <source>
        <dbReference type="EMBL" id="CAF1668867.1"/>
    </source>
</evidence>
<evidence type="ECO:0000256" key="1">
    <source>
        <dbReference type="ARBA" id="ARBA00022729"/>
    </source>
</evidence>
<sequence>MDSTGNDMELIEIPVDTQQPSAELEEDIEPISDTDNATTNVANIDDSVKASASTWNLKCDRWTVPSSIISVVVFFLFTCVVMTIGILIVCFTSPKQKAQTCEMNFSPTLTNPIEYNYGPQSVAVGYFNNDTWIDMVIANSIVNNIAIYFGYGNTTFSKQIEYSTGLYSTPSMVAIGDLNNDARFDIAVANFGTNNIGMFIGFGNGSFKSQIELSTQSSRPVSITLVDFNNDTLIDIATVNYGTNSISIFYGYGNGAFSIPITYSTGYDSLPAALVTGYFNNDNYLDIVVA</sequence>
<gene>
    <name evidence="3" type="ORF">BJG266_LOCUS47734</name>
    <name evidence="4" type="ORF">QVE165_LOCUS64779</name>
</gene>
<name>A0A816G3J9_9BILA</name>
<protein>
    <submittedName>
        <fullName evidence="4">Uncharacterized protein</fullName>
    </submittedName>
</protein>
<dbReference type="InterPro" id="IPR028994">
    <property type="entry name" value="Integrin_alpha_N"/>
</dbReference>
<dbReference type="Gene3D" id="2.30.30.100">
    <property type="match status" value="1"/>
</dbReference>
<evidence type="ECO:0000313" key="5">
    <source>
        <dbReference type="Proteomes" id="UP000663832"/>
    </source>
</evidence>
<dbReference type="SUPFAM" id="SSF69318">
    <property type="entry name" value="Integrin alpha N-terminal domain"/>
    <property type="match status" value="1"/>
</dbReference>